<evidence type="ECO:0000313" key="1">
    <source>
        <dbReference type="EMBL" id="ALS97637.1"/>
    </source>
</evidence>
<proteinExistence type="predicted"/>
<protein>
    <submittedName>
        <fullName evidence="1">Deoxyribodipyrimidine photolyase</fullName>
    </submittedName>
</protein>
<dbReference type="KEGG" id="lal:AT746_04690"/>
<dbReference type="AlphaFoldDB" id="A0A0U3B7L6"/>
<dbReference type="RefSeq" id="WP_062477138.1">
    <property type="nucleotide sequence ID" value="NZ_CP013650.1"/>
</dbReference>
<accession>A0A0U3B7L6</accession>
<dbReference type="InterPro" id="IPR014729">
    <property type="entry name" value="Rossmann-like_a/b/a_fold"/>
</dbReference>
<dbReference type="OrthoDB" id="5288100at2"/>
<evidence type="ECO:0000313" key="2">
    <source>
        <dbReference type="Proteomes" id="UP000068447"/>
    </source>
</evidence>
<dbReference type="InterPro" id="IPR052551">
    <property type="entry name" value="UV-DNA_repair_photolyase"/>
</dbReference>
<dbReference type="Gene3D" id="1.10.579.10">
    <property type="entry name" value="DNA Cyclobutane Dipyrimidine Photolyase, subunit A, domain 3"/>
    <property type="match status" value="1"/>
</dbReference>
<dbReference type="PANTHER" id="PTHR38657">
    <property type="entry name" value="SLR1343 PROTEIN"/>
    <property type="match status" value="1"/>
</dbReference>
<dbReference type="EMBL" id="CP013650">
    <property type="protein sequence ID" value="ALS97637.1"/>
    <property type="molecule type" value="Genomic_DNA"/>
</dbReference>
<dbReference type="STRING" id="1526571.AT746_04690"/>
<sequence>MPNLLLLLGDQLDHHQPAIRQLNKDTDHILMAELADEAGYVPHNKIKIALIFSAMRHFADALRQSGYQVIYFQYEESKRAGLCNFSQLIRHQLQQTPYQKLYYVEPGEHRLVAEFASLKQELQIPVNALSGSNFIFSRSEMLDWFSNKKQPRMEHYYRWARQRTGLLMDGNQPAGGQYNFDKQNRQPWKVDLNPPKPVGFTPDAITQDVLELVQQEFADNPGELDNFALAVTTEQASAALDDFIQHRLALFGDYQDALADDNSTVFHSLLSAYINIGLLSPMQVCRAAIGAYEKGLTPLNATEGFVRQILGWREYVRGLYWFCGADYENNNALDARRALPKWFWNGKTHMRCVSQAITSSLEQAYAHHIQRLMVIGNFALLSGLDVKAVCRWYLAVYVDAFEWVELPNTLGMALYADGGFVASKPYAASGRYINKMGNHCKHCVYSVNQTTGHKACPFNALYWHFIDKHQHKFSDNPRMALMLSQWQKKSAEDQRALLGWGQNLLTNLDDL</sequence>
<gene>
    <name evidence="1" type="ORF">AT746_04690</name>
</gene>
<dbReference type="Gene3D" id="3.40.50.620">
    <property type="entry name" value="HUPs"/>
    <property type="match status" value="1"/>
</dbReference>
<organism evidence="1 2">
    <name type="scientific">Lacimicrobium alkaliphilum</name>
    <dbReference type="NCBI Taxonomy" id="1526571"/>
    <lineage>
        <taxon>Bacteria</taxon>
        <taxon>Pseudomonadati</taxon>
        <taxon>Pseudomonadota</taxon>
        <taxon>Gammaproteobacteria</taxon>
        <taxon>Alteromonadales</taxon>
        <taxon>Alteromonadaceae</taxon>
        <taxon>Lacimicrobium</taxon>
    </lineage>
</organism>
<dbReference type="Pfam" id="PF04244">
    <property type="entry name" value="DPRP"/>
    <property type="match status" value="1"/>
</dbReference>
<dbReference type="Gene3D" id="1.10.10.1710">
    <property type="entry name" value="Deoxyribodipyrimidine photolyase-related"/>
    <property type="match status" value="1"/>
</dbReference>
<reference evidence="1 2" key="1">
    <citation type="submission" date="2015-12" db="EMBL/GenBank/DDBJ databases">
        <title>Complete genome of Lacimicrobium alkaliphilum KCTC 32984.</title>
        <authorList>
            <person name="Kim S.-G."/>
            <person name="Lee Y.-J."/>
        </authorList>
    </citation>
    <scope>NUCLEOTIDE SEQUENCE [LARGE SCALE GENOMIC DNA]</scope>
    <source>
        <strain evidence="1 2">YelD216</strain>
    </source>
</reference>
<dbReference type="GO" id="GO:0016829">
    <property type="term" value="F:lyase activity"/>
    <property type="evidence" value="ECO:0007669"/>
    <property type="project" value="UniProtKB-KW"/>
</dbReference>
<dbReference type="SUPFAM" id="SSF48173">
    <property type="entry name" value="Cryptochrome/photolyase FAD-binding domain"/>
    <property type="match status" value="1"/>
</dbReference>
<keyword evidence="2" id="KW-1185">Reference proteome</keyword>
<dbReference type="InterPro" id="IPR007357">
    <property type="entry name" value="PhrB-like"/>
</dbReference>
<name>A0A0U3B7L6_9ALTE</name>
<keyword evidence="1" id="KW-0456">Lyase</keyword>
<dbReference type="Gene3D" id="1.25.40.80">
    <property type="match status" value="1"/>
</dbReference>
<dbReference type="Proteomes" id="UP000068447">
    <property type="component" value="Chromosome"/>
</dbReference>
<dbReference type="InterPro" id="IPR036134">
    <property type="entry name" value="Crypto/Photolyase_FAD-like_sf"/>
</dbReference>
<dbReference type="PANTHER" id="PTHR38657:SF1">
    <property type="entry name" value="SLR1343 PROTEIN"/>
    <property type="match status" value="1"/>
</dbReference>